<dbReference type="EMBL" id="AAMIYH010000027">
    <property type="protein sequence ID" value="EDH8304235.1"/>
    <property type="molecule type" value="Genomic_DNA"/>
</dbReference>
<reference evidence="1" key="1">
    <citation type="submission" date="2018-07" db="EMBL/GenBank/DDBJ databases">
        <authorList>
            <person name="Ashton P.M."/>
            <person name="Dallman T."/>
            <person name="Nair S."/>
            <person name="De Pinna E."/>
            <person name="Peters T."/>
            <person name="Grant K."/>
        </authorList>
    </citation>
    <scope>NUCLEOTIDE SEQUENCE</scope>
    <source>
        <strain evidence="1">368335</strain>
    </source>
</reference>
<name>A0A635RBQ5_SALET</name>
<dbReference type="AlphaFoldDB" id="A0A635RBQ5"/>
<gene>
    <name evidence="1" type="ORF">CB695_22485</name>
</gene>
<organism evidence="1">
    <name type="scientific">Salmonella enterica subsp. enterica serovar Chester</name>
    <dbReference type="NCBI Taxonomy" id="149386"/>
    <lineage>
        <taxon>Bacteria</taxon>
        <taxon>Pseudomonadati</taxon>
        <taxon>Pseudomonadota</taxon>
        <taxon>Gammaproteobacteria</taxon>
        <taxon>Enterobacterales</taxon>
        <taxon>Enterobacteriaceae</taxon>
        <taxon>Salmonella</taxon>
    </lineage>
</organism>
<sequence>MSKELKLELRDYIRKYPASIPVLASLSLSGMDLNTLTVEKFHEVVKSSYQIVTDMSVRKRADYPDGDFGTEMFTDYAVAYLMGRHFIDKLNTAVEGETVTEIVNAWQQRIVSDAYCRQALKKMSAVALTNDQRALEFLKHNYE</sequence>
<protein>
    <submittedName>
        <fullName evidence="1">Uncharacterized protein</fullName>
    </submittedName>
</protein>
<accession>A0A635RBQ5</accession>
<evidence type="ECO:0000313" key="1">
    <source>
        <dbReference type="EMBL" id="EDH8304235.1"/>
    </source>
</evidence>
<proteinExistence type="predicted"/>
<comment type="caution">
    <text evidence="1">The sequence shown here is derived from an EMBL/GenBank/DDBJ whole genome shotgun (WGS) entry which is preliminary data.</text>
</comment>